<dbReference type="AlphaFoldDB" id="A0A316ZDD7"/>
<dbReference type="GO" id="GO:0000012">
    <property type="term" value="P:single strand break repair"/>
    <property type="evidence" value="ECO:0007669"/>
    <property type="project" value="TreeGrafter"/>
</dbReference>
<dbReference type="GO" id="GO:0003697">
    <property type="term" value="F:single-stranded DNA binding"/>
    <property type="evidence" value="ECO:0007669"/>
    <property type="project" value="TreeGrafter"/>
</dbReference>
<dbReference type="GO" id="GO:0003725">
    <property type="term" value="F:double-stranded RNA binding"/>
    <property type="evidence" value="ECO:0007669"/>
    <property type="project" value="TreeGrafter"/>
</dbReference>
<feature type="compositionally biased region" description="Basic and acidic residues" evidence="1">
    <location>
        <begin position="256"/>
        <end position="271"/>
    </location>
</feature>
<dbReference type="GO" id="GO:0033699">
    <property type="term" value="F:DNA 5'-adenosine monophosphate hydrolase activity"/>
    <property type="evidence" value="ECO:0007669"/>
    <property type="project" value="TreeGrafter"/>
</dbReference>
<protein>
    <submittedName>
        <fullName evidence="2">HIT-like protein</fullName>
    </submittedName>
</protein>
<accession>A0A316ZDD7</accession>
<dbReference type="Gene3D" id="3.30.428.10">
    <property type="entry name" value="HIT-like"/>
    <property type="match status" value="1"/>
</dbReference>
<dbReference type="Pfam" id="PF11969">
    <property type="entry name" value="DcpS_C"/>
    <property type="match status" value="1"/>
</dbReference>
<dbReference type="EMBL" id="KZ819288">
    <property type="protein sequence ID" value="PWN99326.1"/>
    <property type="molecule type" value="Genomic_DNA"/>
</dbReference>
<evidence type="ECO:0000313" key="3">
    <source>
        <dbReference type="Proteomes" id="UP000245946"/>
    </source>
</evidence>
<dbReference type="PROSITE" id="PS00892">
    <property type="entry name" value="HIT_1"/>
    <property type="match status" value="1"/>
</dbReference>
<dbReference type="InterPro" id="IPR019808">
    <property type="entry name" value="Histidine_triad_CS"/>
</dbReference>
<dbReference type="GO" id="GO:0030983">
    <property type="term" value="F:mismatched DNA binding"/>
    <property type="evidence" value="ECO:0007669"/>
    <property type="project" value="TreeGrafter"/>
</dbReference>
<reference evidence="2 3" key="1">
    <citation type="journal article" date="2018" name="Mol. Biol. Evol.">
        <title>Broad Genomic Sampling Reveals a Smut Pathogenic Ancestry of the Fungal Clade Ustilaginomycotina.</title>
        <authorList>
            <person name="Kijpornyongpan T."/>
            <person name="Mondo S.J."/>
            <person name="Barry K."/>
            <person name="Sandor L."/>
            <person name="Lee J."/>
            <person name="Lipzen A."/>
            <person name="Pangilinan J."/>
            <person name="LaButti K."/>
            <person name="Hainaut M."/>
            <person name="Henrissat B."/>
            <person name="Grigoriev I.V."/>
            <person name="Spatafora J.W."/>
            <person name="Aime M.C."/>
        </authorList>
    </citation>
    <scope>NUCLEOTIDE SEQUENCE [LARGE SCALE GENOMIC DNA]</scope>
    <source>
        <strain evidence="2 3">MCA 4186</strain>
    </source>
</reference>
<gene>
    <name evidence="2" type="ORF">FA09DRAFT_328736</name>
</gene>
<dbReference type="SUPFAM" id="SSF54197">
    <property type="entry name" value="HIT-like"/>
    <property type="match status" value="1"/>
</dbReference>
<dbReference type="PANTHER" id="PTHR12486">
    <property type="entry name" value="APRATAXIN-RELATED"/>
    <property type="match status" value="1"/>
</dbReference>
<evidence type="ECO:0000313" key="2">
    <source>
        <dbReference type="EMBL" id="PWN99326.1"/>
    </source>
</evidence>
<feature type="compositionally biased region" description="Basic and acidic residues" evidence="1">
    <location>
        <begin position="278"/>
        <end position="295"/>
    </location>
</feature>
<feature type="compositionally biased region" description="Basic and acidic residues" evidence="1">
    <location>
        <begin position="341"/>
        <end position="360"/>
    </location>
</feature>
<proteinExistence type="predicted"/>
<organism evidence="2 3">
    <name type="scientific">Tilletiopsis washingtonensis</name>
    <dbReference type="NCBI Taxonomy" id="58919"/>
    <lineage>
        <taxon>Eukaryota</taxon>
        <taxon>Fungi</taxon>
        <taxon>Dikarya</taxon>
        <taxon>Basidiomycota</taxon>
        <taxon>Ustilaginomycotina</taxon>
        <taxon>Exobasidiomycetes</taxon>
        <taxon>Entylomatales</taxon>
        <taxon>Entylomatales incertae sedis</taxon>
        <taxon>Tilletiopsis</taxon>
    </lineage>
</organism>
<keyword evidence="3" id="KW-1185">Reference proteome</keyword>
<dbReference type="InterPro" id="IPR036265">
    <property type="entry name" value="HIT-like_sf"/>
</dbReference>
<feature type="region of interest" description="Disordered" evidence="1">
    <location>
        <begin position="250"/>
        <end position="307"/>
    </location>
</feature>
<dbReference type="Proteomes" id="UP000245946">
    <property type="component" value="Unassembled WGS sequence"/>
</dbReference>
<dbReference type="OrthoDB" id="3512845at2759"/>
<dbReference type="GO" id="GO:1990165">
    <property type="term" value="F:single-strand break-containing DNA binding"/>
    <property type="evidence" value="ECO:0007669"/>
    <property type="project" value="TreeGrafter"/>
</dbReference>
<name>A0A316ZDD7_9BASI</name>
<feature type="compositionally biased region" description="Basic and acidic residues" evidence="1">
    <location>
        <begin position="377"/>
        <end position="390"/>
    </location>
</feature>
<sequence>MASGAPPAWPPGPSGAWNQALAVMAAHPKPETLPPDVYLRHDEHTLTIYDGYPKAKYHFLILPRMPFKFEKDFTKDGEPGQPKNIDSIMALMRTDNALDVLERLAAAAEELKPMIKDEMRQTPLPGGTEPAGVHWNIQAGFHALPSMAHLHLHVMSADLISPCLKNKKHYNSFNPRGGFWLDLYETIELARRGEHTLRKPNGMAHFKHERDNAPLLSIYTGATIKNMPTLKTHLQEMWEKQMHKRAERLRLTGTQDHPEKAEQRALGREGVKNPWTRIPREDYDPDSPKSYDHLTGKRKRAAEKEAKSISVLEADKWALYPGGKGRKSASETSETESEDDGVPREPATKSKGKGKAEQHNEPPQPAKQYDAPPHVAKQYDEPPHAQRSSDNDFAASKWISEAEAHDVLPRAPRGKAKAKQPEYAEPLHSQDAGASGDKFV</sequence>
<evidence type="ECO:0000256" key="1">
    <source>
        <dbReference type="SAM" id="MobiDB-lite"/>
    </source>
</evidence>
<dbReference type="GO" id="GO:0005634">
    <property type="term" value="C:nucleus"/>
    <property type="evidence" value="ECO:0007669"/>
    <property type="project" value="TreeGrafter"/>
</dbReference>
<dbReference type="PANTHER" id="PTHR12486:SF4">
    <property type="entry name" value="APRATAXIN"/>
    <property type="match status" value="1"/>
</dbReference>
<dbReference type="STRING" id="58919.A0A316ZDD7"/>
<feature type="region of interest" description="Disordered" evidence="1">
    <location>
        <begin position="320"/>
        <end position="440"/>
    </location>
</feature>
<dbReference type="RefSeq" id="XP_025599605.1">
    <property type="nucleotide sequence ID" value="XM_025741891.1"/>
</dbReference>
<dbReference type="GeneID" id="37269435"/>